<proteinExistence type="predicted"/>
<sequence length="234" mass="25250">MIEALKDMKHGRPPGQVMHGMEDSLECTRTRVLANARAIYGPCRHLDVISFAPTSSRKIGAAIVEHNPTGRSYIHCSSAREDTRIAAVEHLLVITEDIIQRLVDAEGITSSGWLPATPQSQHAAAYNASVAGSVMGGSTVPSLAGSVLASQRSSVQPSEHMHDHSPHYSNLSGLHMAPGLIRNNSDLLYQTSSQPSPLIPRHNSDLIQQPKPLPVGQFHSPRNGRVQWNLGSEG</sequence>
<evidence type="ECO:0000313" key="2">
    <source>
        <dbReference type="EMBL" id="KAF2877527.1"/>
    </source>
</evidence>
<gene>
    <name evidence="2" type="ORF">BDV95DRAFT_151058</name>
</gene>
<keyword evidence="3" id="KW-1185">Reference proteome</keyword>
<reference evidence="2 3" key="1">
    <citation type="submission" date="2020-01" db="EMBL/GenBank/DDBJ databases">
        <authorList>
            <consortium name="DOE Joint Genome Institute"/>
            <person name="Haridas S."/>
            <person name="Albert R."/>
            <person name="Binder M."/>
            <person name="Bloem J."/>
            <person name="Labutti K."/>
            <person name="Salamov A."/>
            <person name="Andreopoulos B."/>
            <person name="Baker S.E."/>
            <person name="Barry K."/>
            <person name="Bills G."/>
            <person name="Bluhm B.H."/>
            <person name="Cannon C."/>
            <person name="Castanera R."/>
            <person name="Culley D.E."/>
            <person name="Daum C."/>
            <person name="Ezra D."/>
            <person name="Gonzalez J.B."/>
            <person name="Henrissat B."/>
            <person name="Kuo A."/>
            <person name="Liang C."/>
            <person name="Lipzen A."/>
            <person name="Lutzoni F."/>
            <person name="Magnuson J."/>
            <person name="Mondo S."/>
            <person name="Nolan M."/>
            <person name="Ohm R."/>
            <person name="Pangilinan J."/>
            <person name="Park H.-J.H."/>
            <person name="Ramirez L."/>
            <person name="Alfaro M."/>
            <person name="Sun H."/>
            <person name="Tritt A."/>
            <person name="Yoshinaga Y."/>
            <person name="Zwiers L.-H.L."/>
            <person name="Turgeon B.G."/>
            <person name="Goodwin S.B."/>
            <person name="Spatafora J.W."/>
            <person name="Crous P.W."/>
            <person name="Grigoriev I.V."/>
        </authorList>
    </citation>
    <scope>NUCLEOTIDE SEQUENCE [LARGE SCALE GENOMIC DNA]</scope>
    <source>
        <strain evidence="2 3">CBS 611.86</strain>
    </source>
</reference>
<dbReference type="EMBL" id="JAADJZ010000002">
    <property type="protein sequence ID" value="KAF2877527.1"/>
    <property type="molecule type" value="Genomic_DNA"/>
</dbReference>
<accession>A0A7C8IQ03</accession>
<comment type="caution">
    <text evidence="2">The sequence shown here is derived from an EMBL/GenBank/DDBJ whole genome shotgun (WGS) entry which is preliminary data.</text>
</comment>
<dbReference type="AlphaFoldDB" id="A0A7C8IQ03"/>
<evidence type="ECO:0000256" key="1">
    <source>
        <dbReference type="SAM" id="MobiDB-lite"/>
    </source>
</evidence>
<evidence type="ECO:0000313" key="3">
    <source>
        <dbReference type="Proteomes" id="UP000481861"/>
    </source>
</evidence>
<dbReference type="OrthoDB" id="3685058at2759"/>
<organism evidence="2 3">
    <name type="scientific">Massariosphaeria phaeospora</name>
    <dbReference type="NCBI Taxonomy" id="100035"/>
    <lineage>
        <taxon>Eukaryota</taxon>
        <taxon>Fungi</taxon>
        <taxon>Dikarya</taxon>
        <taxon>Ascomycota</taxon>
        <taxon>Pezizomycotina</taxon>
        <taxon>Dothideomycetes</taxon>
        <taxon>Pleosporomycetidae</taxon>
        <taxon>Pleosporales</taxon>
        <taxon>Pleosporales incertae sedis</taxon>
        <taxon>Massariosphaeria</taxon>
    </lineage>
</organism>
<name>A0A7C8IQ03_9PLEO</name>
<feature type="region of interest" description="Disordered" evidence="1">
    <location>
        <begin position="212"/>
        <end position="234"/>
    </location>
</feature>
<dbReference type="Proteomes" id="UP000481861">
    <property type="component" value="Unassembled WGS sequence"/>
</dbReference>
<protein>
    <submittedName>
        <fullName evidence="2">Uncharacterized protein</fullName>
    </submittedName>
</protein>